<comment type="caution">
    <text evidence="2">The sequence shown here is derived from an EMBL/GenBank/DDBJ whole genome shotgun (WGS) entry which is preliminary data.</text>
</comment>
<sequence length="121" mass="13559">MGIGEVFSSPKAGTPLRATQHLLLETPYITYLSTLMAEALNRLVTVLNKQIHYLFTWAMETVILPVVVGVILVVNAGRLYYGGWWVEHCCWAYVLSFALGAPWPALCLASIQLTMYYCAHH</sequence>
<evidence type="ECO:0000313" key="3">
    <source>
        <dbReference type="Proteomes" id="UP001292094"/>
    </source>
</evidence>
<evidence type="ECO:0000313" key="2">
    <source>
        <dbReference type="EMBL" id="KAK4305371.1"/>
    </source>
</evidence>
<accession>A0AAE1PCJ4</accession>
<feature type="transmembrane region" description="Helical" evidence="1">
    <location>
        <begin position="51"/>
        <end position="74"/>
    </location>
</feature>
<dbReference type="Proteomes" id="UP001292094">
    <property type="component" value="Unassembled WGS sequence"/>
</dbReference>
<keyword evidence="1" id="KW-1133">Transmembrane helix</keyword>
<gene>
    <name evidence="2" type="ORF">Pmani_022733</name>
</gene>
<keyword evidence="3" id="KW-1185">Reference proteome</keyword>
<proteinExistence type="predicted"/>
<protein>
    <submittedName>
        <fullName evidence="2">Uncharacterized protein</fullName>
    </submittedName>
</protein>
<evidence type="ECO:0000256" key="1">
    <source>
        <dbReference type="SAM" id="Phobius"/>
    </source>
</evidence>
<reference evidence="2" key="1">
    <citation type="submission" date="2023-11" db="EMBL/GenBank/DDBJ databases">
        <title>Genome assemblies of two species of porcelain crab, Petrolisthes cinctipes and Petrolisthes manimaculis (Anomura: Porcellanidae).</title>
        <authorList>
            <person name="Angst P."/>
        </authorList>
    </citation>
    <scope>NUCLEOTIDE SEQUENCE</scope>
    <source>
        <strain evidence="2">PB745_02</strain>
        <tissue evidence="2">Gill</tissue>
    </source>
</reference>
<dbReference type="EMBL" id="JAWZYT010002281">
    <property type="protein sequence ID" value="KAK4305371.1"/>
    <property type="molecule type" value="Genomic_DNA"/>
</dbReference>
<dbReference type="AlphaFoldDB" id="A0AAE1PCJ4"/>
<organism evidence="2 3">
    <name type="scientific">Petrolisthes manimaculis</name>
    <dbReference type="NCBI Taxonomy" id="1843537"/>
    <lineage>
        <taxon>Eukaryota</taxon>
        <taxon>Metazoa</taxon>
        <taxon>Ecdysozoa</taxon>
        <taxon>Arthropoda</taxon>
        <taxon>Crustacea</taxon>
        <taxon>Multicrustacea</taxon>
        <taxon>Malacostraca</taxon>
        <taxon>Eumalacostraca</taxon>
        <taxon>Eucarida</taxon>
        <taxon>Decapoda</taxon>
        <taxon>Pleocyemata</taxon>
        <taxon>Anomura</taxon>
        <taxon>Galatheoidea</taxon>
        <taxon>Porcellanidae</taxon>
        <taxon>Petrolisthes</taxon>
    </lineage>
</organism>
<keyword evidence="1" id="KW-0812">Transmembrane</keyword>
<keyword evidence="1" id="KW-0472">Membrane</keyword>
<name>A0AAE1PCJ4_9EUCA</name>
<feature type="transmembrane region" description="Helical" evidence="1">
    <location>
        <begin position="94"/>
        <end position="119"/>
    </location>
</feature>